<proteinExistence type="predicted"/>
<dbReference type="InterPro" id="IPR029069">
    <property type="entry name" value="HotDog_dom_sf"/>
</dbReference>
<dbReference type="InterPro" id="IPR042171">
    <property type="entry name" value="Acyl-CoA_hotdog"/>
</dbReference>
<evidence type="ECO:0000313" key="3">
    <source>
        <dbReference type="EMBL" id="QVI21431.1"/>
    </source>
</evidence>
<dbReference type="Pfam" id="PF20789">
    <property type="entry name" value="4HBT_3C"/>
    <property type="match status" value="1"/>
</dbReference>
<name>A0ABX8CNA0_9NOCA</name>
<feature type="domain" description="Acyl-CoA thioesterase-like N-terminal HotDog" evidence="1">
    <location>
        <begin position="27"/>
        <end position="101"/>
    </location>
</feature>
<dbReference type="SUPFAM" id="SSF54637">
    <property type="entry name" value="Thioesterase/thiol ester dehydrase-isomerase"/>
    <property type="match status" value="1"/>
</dbReference>
<dbReference type="Proteomes" id="UP000683310">
    <property type="component" value="Chromosome"/>
</dbReference>
<dbReference type="InterPro" id="IPR049450">
    <property type="entry name" value="ACOT8-like_C"/>
</dbReference>
<feature type="domain" description="Acyl-CoA thioesterase-like C-terminal" evidence="2">
    <location>
        <begin position="149"/>
        <end position="246"/>
    </location>
</feature>
<evidence type="ECO:0000313" key="4">
    <source>
        <dbReference type="Proteomes" id="UP000683310"/>
    </source>
</evidence>
<protein>
    <submittedName>
        <fullName evidence="3">Thioesterase family protein</fullName>
    </submittedName>
</protein>
<organism evidence="3 4">
    <name type="scientific">Nocardia tengchongensis</name>
    <dbReference type="NCBI Taxonomy" id="2055889"/>
    <lineage>
        <taxon>Bacteria</taxon>
        <taxon>Bacillati</taxon>
        <taxon>Actinomycetota</taxon>
        <taxon>Actinomycetes</taxon>
        <taxon>Mycobacteriales</taxon>
        <taxon>Nocardiaceae</taxon>
        <taxon>Nocardia</taxon>
    </lineage>
</organism>
<sequence length="273" mass="29561">MTAFFTHEDGRYTATRMAVSAWSSEQLAGTAVCGLLAHELETHSPGPQFVPARFTVDMFSPILNEPIELRSSIVRDGNRIRVADASIVQHDRVRARATVQFLIASAEPPGEIWQPTHDLPIPDTRLDRPEGAPPLFKSGELDWTHDFASGVNAHRKAAWNNVPTLIEGTPITPFERAAFVADTTNLVCNWGTAGVGYINTDVTLNLSRLPEGPELGLQARDHVSANGIAVSTATLYDRAGALGLSTITALSNARRQVDMAAFAERENLPVSAN</sequence>
<keyword evidence="4" id="KW-1185">Reference proteome</keyword>
<dbReference type="Gene3D" id="2.40.160.210">
    <property type="entry name" value="Acyl-CoA thioesterase, double hotdog domain"/>
    <property type="match status" value="1"/>
</dbReference>
<dbReference type="EMBL" id="CP074371">
    <property type="protein sequence ID" value="QVI21431.1"/>
    <property type="molecule type" value="Genomic_DNA"/>
</dbReference>
<gene>
    <name evidence="3" type="ORF">KHQ06_36690</name>
</gene>
<dbReference type="RefSeq" id="WP_213557533.1">
    <property type="nucleotide sequence ID" value="NZ_JBHZDI010000217.1"/>
</dbReference>
<dbReference type="InterPro" id="IPR049449">
    <property type="entry name" value="TesB_ACOT8-like_N"/>
</dbReference>
<evidence type="ECO:0000259" key="2">
    <source>
        <dbReference type="Pfam" id="PF20789"/>
    </source>
</evidence>
<reference evidence="3 4" key="1">
    <citation type="submission" date="2021-04" db="EMBL/GenBank/DDBJ databases">
        <title>Nocardia tengchongensis.</title>
        <authorList>
            <person name="Zhuang k."/>
            <person name="Ran Y."/>
            <person name="Li W."/>
        </authorList>
    </citation>
    <scope>NUCLEOTIDE SEQUENCE [LARGE SCALE GENOMIC DNA]</scope>
    <source>
        <strain evidence="3 4">CFH S0057</strain>
    </source>
</reference>
<dbReference type="Pfam" id="PF13622">
    <property type="entry name" value="4HBT_3"/>
    <property type="match status" value="1"/>
</dbReference>
<accession>A0ABX8CNA0</accession>
<evidence type="ECO:0000259" key="1">
    <source>
        <dbReference type="Pfam" id="PF13622"/>
    </source>
</evidence>